<dbReference type="EMBL" id="CAJVPT010006712">
    <property type="protein sequence ID" value="CAG8533865.1"/>
    <property type="molecule type" value="Genomic_DNA"/>
</dbReference>
<evidence type="ECO:0000313" key="1">
    <source>
        <dbReference type="EMBL" id="CAG8533865.1"/>
    </source>
</evidence>
<gene>
    <name evidence="1" type="ORF">ACOLOM_LOCUS4187</name>
</gene>
<organism evidence="1 2">
    <name type="scientific">Acaulospora colombiana</name>
    <dbReference type="NCBI Taxonomy" id="27376"/>
    <lineage>
        <taxon>Eukaryota</taxon>
        <taxon>Fungi</taxon>
        <taxon>Fungi incertae sedis</taxon>
        <taxon>Mucoromycota</taxon>
        <taxon>Glomeromycotina</taxon>
        <taxon>Glomeromycetes</taxon>
        <taxon>Diversisporales</taxon>
        <taxon>Acaulosporaceae</taxon>
        <taxon>Acaulospora</taxon>
    </lineage>
</organism>
<feature type="non-terminal residue" evidence="1">
    <location>
        <position position="498"/>
    </location>
</feature>
<sequence>MADTPQTPRTKTSKPSLDIDVFSEIGSPISPSSPSFSACPSPTFSFSMNMNKSQAELTALLKDAYNALKEKERDLTLAAEIGKSLLESNISLKAKCEALATQLQQLQRDRTRNATFTLQAGAVNKSNVPPIAPPDSFLDEFDFEESDTDSIYGRSSSVDISHSIHEPSKKSKQHVNYNDLENLRELENRNLFLQSQLDDAIKECAENEKLNKAKLRKLESELLHYQDVYSSATLKIEDLEKEKERLIQKQKSEFWNLKYNKSDNDGYVESLLIRLSDLEEQNHNIKRTKEEIERRLARVTRELDALQKQYNELAEASKDNEILRVATMEQDRLITDLHETIEEQKIIIAGMRAGYSRNQSRSNSFSENNIMTNAIRRLSNPDNFSLFGSANSDHQSKSLLSEFESEWFRQLTMFQRDGKKLRGNIDSPLFSPASSERDPNSYFSHPDDDISQIDYLSDGEFSFLDEFEDDEDTIRKREWFWRRWIRRWVEAIYAFLMM</sequence>
<evidence type="ECO:0000313" key="2">
    <source>
        <dbReference type="Proteomes" id="UP000789525"/>
    </source>
</evidence>
<comment type="caution">
    <text evidence="1">The sequence shown here is derived from an EMBL/GenBank/DDBJ whole genome shotgun (WGS) entry which is preliminary data.</text>
</comment>
<accession>A0ACA9LJV0</accession>
<name>A0ACA9LJV0_9GLOM</name>
<dbReference type="Proteomes" id="UP000789525">
    <property type="component" value="Unassembled WGS sequence"/>
</dbReference>
<protein>
    <submittedName>
        <fullName evidence="1">13916_t:CDS:1</fullName>
    </submittedName>
</protein>
<reference evidence="1" key="1">
    <citation type="submission" date="2021-06" db="EMBL/GenBank/DDBJ databases">
        <authorList>
            <person name="Kallberg Y."/>
            <person name="Tangrot J."/>
            <person name="Rosling A."/>
        </authorList>
    </citation>
    <scope>NUCLEOTIDE SEQUENCE</scope>
    <source>
        <strain evidence="1">CL356</strain>
    </source>
</reference>
<keyword evidence="2" id="KW-1185">Reference proteome</keyword>
<proteinExistence type="predicted"/>